<sequence length="474" mass="53046">MMKLKNIAFVLFFVACFMLPKGHAQTSDTNFKQALTEMVKTIQTVFHIEIIDNDGLLKDKELDYGQWKIDATNLEVTFANVLSPFNLSAVKQNNGTYKIKPFQYHKLTEEKGAERLQYLASLYSDLKSWEGRKVELKACMFSAFGLDKAPAMPNSKPILTKKRKYKGYTVENIGLEILPGVYATGSIYKPNPMPKKAAVVVSPNGHFGDGRFRESEQIRCAMLAKMGAIVVNYDLFAWDESQLQFDSKYHRNSIASTVQVLTGMRLLDYVSTLKQADMSRVGVTGGSGGGSQTVFLAALDDRITVSVPVVMVSSYHSGGCPCESGRGIHLCGNGTNNVEIAAMAAPKPQLLVSDGGDWTNHTPELEYPFVQRIYEFYGKNHLVENAHFPKEGHNYKESKRMAMYPFMAKHLKLNLKKVSDKNGGINESTVTVEPYENLYVFGNNPENLPKNAIKDIEALYELFGEKNERVYESK</sequence>
<dbReference type="EMBL" id="JAKVQD010000001">
    <property type="protein sequence ID" value="MCH4551655.1"/>
    <property type="molecule type" value="Genomic_DNA"/>
</dbReference>
<protein>
    <submittedName>
        <fullName evidence="3">Acetylxylan esterase</fullName>
    </submittedName>
</protein>
<evidence type="ECO:0000313" key="3">
    <source>
        <dbReference type="EMBL" id="MCH4551655.1"/>
    </source>
</evidence>
<feature type="chain" id="PRO_5047449896" evidence="1">
    <location>
        <begin position="27"/>
        <end position="474"/>
    </location>
</feature>
<evidence type="ECO:0000313" key="4">
    <source>
        <dbReference type="Proteomes" id="UP001156141"/>
    </source>
</evidence>
<dbReference type="SUPFAM" id="SSF53474">
    <property type="entry name" value="alpha/beta-Hydrolases"/>
    <property type="match status" value="1"/>
</dbReference>
<dbReference type="InterPro" id="IPR029058">
    <property type="entry name" value="AB_hydrolase_fold"/>
</dbReference>
<accession>A0ABS9RFD5</accession>
<dbReference type="PROSITE" id="PS51257">
    <property type="entry name" value="PROKAR_LIPOPROTEIN"/>
    <property type="match status" value="1"/>
</dbReference>
<evidence type="ECO:0000259" key="2">
    <source>
        <dbReference type="Pfam" id="PF05448"/>
    </source>
</evidence>
<dbReference type="InterPro" id="IPR050261">
    <property type="entry name" value="FrsA_esterase"/>
</dbReference>
<keyword evidence="1" id="KW-0732">Signal</keyword>
<organism evidence="3 4">
    <name type="scientific">Aestuariibaculum lutulentum</name>
    <dbReference type="NCBI Taxonomy" id="2920935"/>
    <lineage>
        <taxon>Bacteria</taxon>
        <taxon>Pseudomonadati</taxon>
        <taxon>Bacteroidota</taxon>
        <taxon>Flavobacteriia</taxon>
        <taxon>Flavobacteriales</taxon>
        <taxon>Flavobacteriaceae</taxon>
    </lineage>
</organism>
<feature type="signal peptide" evidence="1">
    <location>
        <begin position="1"/>
        <end position="26"/>
    </location>
</feature>
<proteinExistence type="predicted"/>
<dbReference type="Proteomes" id="UP001156141">
    <property type="component" value="Unassembled WGS sequence"/>
</dbReference>
<evidence type="ECO:0000256" key="1">
    <source>
        <dbReference type="SAM" id="SignalP"/>
    </source>
</evidence>
<dbReference type="Gene3D" id="3.40.50.1820">
    <property type="entry name" value="alpha/beta hydrolase"/>
    <property type="match status" value="1"/>
</dbReference>
<feature type="domain" description="Acetyl xylan esterase" evidence="2">
    <location>
        <begin position="264"/>
        <end position="310"/>
    </location>
</feature>
<name>A0ABS9RFD5_9FLAO</name>
<gene>
    <name evidence="3" type="ORF">MKW35_03415</name>
</gene>
<dbReference type="PANTHER" id="PTHR22946:SF8">
    <property type="entry name" value="ACETYL XYLAN ESTERASE DOMAIN-CONTAINING PROTEIN"/>
    <property type="match status" value="1"/>
</dbReference>
<dbReference type="RefSeq" id="WP_240571982.1">
    <property type="nucleotide sequence ID" value="NZ_CP136709.1"/>
</dbReference>
<dbReference type="InterPro" id="IPR008391">
    <property type="entry name" value="AXE1_dom"/>
</dbReference>
<dbReference type="Pfam" id="PF05448">
    <property type="entry name" value="AXE1"/>
    <property type="match status" value="1"/>
</dbReference>
<keyword evidence="4" id="KW-1185">Reference proteome</keyword>
<dbReference type="PANTHER" id="PTHR22946">
    <property type="entry name" value="DIENELACTONE HYDROLASE DOMAIN-CONTAINING PROTEIN-RELATED"/>
    <property type="match status" value="1"/>
</dbReference>
<reference evidence="3" key="1">
    <citation type="submission" date="2022-02" db="EMBL/GenBank/DDBJ databases">
        <title>Aestuariibaculum sp., a marine bacterium isolated from sediment in Guangxi.</title>
        <authorList>
            <person name="Ying J."/>
        </authorList>
    </citation>
    <scope>NUCLEOTIDE SEQUENCE</scope>
    <source>
        <strain evidence="3">L182</strain>
    </source>
</reference>
<comment type="caution">
    <text evidence="3">The sequence shown here is derived from an EMBL/GenBank/DDBJ whole genome shotgun (WGS) entry which is preliminary data.</text>
</comment>